<keyword evidence="3" id="KW-1185">Reference proteome</keyword>
<accession>A0ABP8EQK6</accession>
<name>A0ABP8EQK6_9MICO</name>
<protein>
    <recommendedName>
        <fullName evidence="4">DUF3459 domain-containing protein</fullName>
    </recommendedName>
</protein>
<reference evidence="3" key="1">
    <citation type="journal article" date="2019" name="Int. J. Syst. Evol. Microbiol.">
        <title>The Global Catalogue of Microorganisms (GCM) 10K type strain sequencing project: providing services to taxonomists for standard genome sequencing and annotation.</title>
        <authorList>
            <consortium name="The Broad Institute Genomics Platform"/>
            <consortium name="The Broad Institute Genome Sequencing Center for Infectious Disease"/>
            <person name="Wu L."/>
            <person name="Ma J."/>
        </authorList>
    </citation>
    <scope>NUCLEOTIDE SEQUENCE [LARGE SCALE GENOMIC DNA]</scope>
    <source>
        <strain evidence="3">JCM 17459</strain>
    </source>
</reference>
<comment type="caution">
    <text evidence="2">The sequence shown here is derived from an EMBL/GenBank/DDBJ whole genome shotgun (WGS) entry which is preliminary data.</text>
</comment>
<evidence type="ECO:0000313" key="3">
    <source>
        <dbReference type="Proteomes" id="UP001499841"/>
    </source>
</evidence>
<evidence type="ECO:0000313" key="2">
    <source>
        <dbReference type="EMBL" id="GAA4286214.1"/>
    </source>
</evidence>
<evidence type="ECO:0000256" key="1">
    <source>
        <dbReference type="SAM" id="MobiDB-lite"/>
    </source>
</evidence>
<dbReference type="Gene3D" id="3.20.20.80">
    <property type="entry name" value="Glycosidases"/>
    <property type="match status" value="1"/>
</dbReference>
<evidence type="ECO:0008006" key="4">
    <source>
        <dbReference type="Google" id="ProtNLM"/>
    </source>
</evidence>
<dbReference type="Proteomes" id="UP001499841">
    <property type="component" value="Unassembled WGS sequence"/>
</dbReference>
<dbReference type="EMBL" id="BAABBA010000002">
    <property type="protein sequence ID" value="GAA4286214.1"/>
    <property type="molecule type" value="Genomic_DNA"/>
</dbReference>
<sequence length="413" mass="43955">MPSALVSHNGRVTDTHMDDAGMGELAPAEEQRERALDRLGEVTTTTLVHRGARGSQPWWQQAVVYQVLGTADLDALAAMSAGVSHVARLGANALLIRVPAVSPDDPAARDVVEDFLRRAHQRGIRVIVSFMGTDEGGADRDGWHLARASAWVAHGVDGIDLGVSLGAGEHGHAGIDLGALHALVADADAVLTGAVTAREPEALAEHLHEDWLHVTRDDRLAVTPWEAAPLRATISDSYLQRDAVGAPAGWTLTDLTHASAPSWGLDPEAAGRRRRAATLLMAALPGTTYVPQGEAVGLAPRPDDPAGTIAEVARLADEQRGVPGSAFERYRQALRLRRELSLGTGPLAWVDDAPGPETLAFLNREVLVLTNLSERDVLVPVEREILHASDELLGARDGVVNLPPDTTVWISLA</sequence>
<feature type="region of interest" description="Disordered" evidence="1">
    <location>
        <begin position="1"/>
        <end position="20"/>
    </location>
</feature>
<gene>
    <name evidence="2" type="ORF">GCM10022262_05730</name>
</gene>
<organism evidence="2 3">
    <name type="scientific">Georgenia daeguensis</name>
    <dbReference type="NCBI Taxonomy" id="908355"/>
    <lineage>
        <taxon>Bacteria</taxon>
        <taxon>Bacillati</taxon>
        <taxon>Actinomycetota</taxon>
        <taxon>Actinomycetes</taxon>
        <taxon>Micrococcales</taxon>
        <taxon>Bogoriellaceae</taxon>
        <taxon>Georgenia</taxon>
    </lineage>
</organism>
<proteinExistence type="predicted"/>
<dbReference type="SUPFAM" id="SSF51445">
    <property type="entry name" value="(Trans)glycosidases"/>
    <property type="match status" value="1"/>
</dbReference>
<dbReference type="InterPro" id="IPR017853">
    <property type="entry name" value="GH"/>
</dbReference>